<dbReference type="Proteomes" id="UP000299102">
    <property type="component" value="Unassembled WGS sequence"/>
</dbReference>
<keyword evidence="2" id="KW-1185">Reference proteome</keyword>
<sequence>MLRTLLADRDGGPSSVCVGAMRGPSINCNTASTAPSWSRMRFRCDVLQWSGQRYSYCRWRARGRIAIPPCRGALWVAGPYYGLSFRFEDPTCTKSGYSKRYRLDESFCVVGQTVSFSE</sequence>
<proteinExistence type="predicted"/>
<dbReference type="EMBL" id="BGZK01000995">
    <property type="protein sequence ID" value="GBP67878.1"/>
    <property type="molecule type" value="Genomic_DNA"/>
</dbReference>
<gene>
    <name evidence="1" type="ORF">EVAR_38346_1</name>
</gene>
<comment type="caution">
    <text evidence="1">The sequence shown here is derived from an EMBL/GenBank/DDBJ whole genome shotgun (WGS) entry which is preliminary data.</text>
</comment>
<name>A0A4C1XWB2_EUMVA</name>
<organism evidence="1 2">
    <name type="scientific">Eumeta variegata</name>
    <name type="common">Bagworm moth</name>
    <name type="synonym">Eumeta japonica</name>
    <dbReference type="NCBI Taxonomy" id="151549"/>
    <lineage>
        <taxon>Eukaryota</taxon>
        <taxon>Metazoa</taxon>
        <taxon>Ecdysozoa</taxon>
        <taxon>Arthropoda</taxon>
        <taxon>Hexapoda</taxon>
        <taxon>Insecta</taxon>
        <taxon>Pterygota</taxon>
        <taxon>Neoptera</taxon>
        <taxon>Endopterygota</taxon>
        <taxon>Lepidoptera</taxon>
        <taxon>Glossata</taxon>
        <taxon>Ditrysia</taxon>
        <taxon>Tineoidea</taxon>
        <taxon>Psychidae</taxon>
        <taxon>Oiketicinae</taxon>
        <taxon>Eumeta</taxon>
    </lineage>
</organism>
<reference evidence="1 2" key="1">
    <citation type="journal article" date="2019" name="Commun. Biol.">
        <title>The bagworm genome reveals a unique fibroin gene that provides high tensile strength.</title>
        <authorList>
            <person name="Kono N."/>
            <person name="Nakamura H."/>
            <person name="Ohtoshi R."/>
            <person name="Tomita M."/>
            <person name="Numata K."/>
            <person name="Arakawa K."/>
        </authorList>
    </citation>
    <scope>NUCLEOTIDE SEQUENCE [LARGE SCALE GENOMIC DNA]</scope>
</reference>
<protein>
    <submittedName>
        <fullName evidence="1">Uncharacterized protein</fullName>
    </submittedName>
</protein>
<evidence type="ECO:0000313" key="2">
    <source>
        <dbReference type="Proteomes" id="UP000299102"/>
    </source>
</evidence>
<dbReference type="AlphaFoldDB" id="A0A4C1XWB2"/>
<accession>A0A4C1XWB2</accession>
<evidence type="ECO:0000313" key="1">
    <source>
        <dbReference type="EMBL" id="GBP67878.1"/>
    </source>
</evidence>